<evidence type="ECO:0000313" key="3">
    <source>
        <dbReference type="Proteomes" id="UP000316759"/>
    </source>
</evidence>
<dbReference type="AlphaFoldDB" id="A0A504YJ80"/>
<dbReference type="OrthoDB" id="9998697at2759"/>
<accession>A0A504YJ80</accession>
<comment type="caution">
    <text evidence="2">The sequence shown here is derived from an EMBL/GenBank/DDBJ whole genome shotgun (WGS) entry which is preliminary data.</text>
</comment>
<protein>
    <submittedName>
        <fullName evidence="2">Cell adhesion molecule /down-regulated by oncogene</fullName>
    </submittedName>
</protein>
<keyword evidence="1" id="KW-0812">Transmembrane</keyword>
<feature type="transmembrane region" description="Helical" evidence="1">
    <location>
        <begin position="58"/>
        <end position="82"/>
    </location>
</feature>
<evidence type="ECO:0000313" key="2">
    <source>
        <dbReference type="EMBL" id="TPP57930.1"/>
    </source>
</evidence>
<proteinExistence type="predicted"/>
<dbReference type="EMBL" id="SUNJ01012571">
    <property type="protein sequence ID" value="TPP57930.1"/>
    <property type="molecule type" value="Genomic_DNA"/>
</dbReference>
<reference evidence="2 3" key="1">
    <citation type="submission" date="2019-04" db="EMBL/GenBank/DDBJ databases">
        <title>Annotation for the trematode Fasciola gigantica.</title>
        <authorList>
            <person name="Choi Y.-J."/>
        </authorList>
    </citation>
    <scope>NUCLEOTIDE SEQUENCE [LARGE SCALE GENOMIC DNA]</scope>
    <source>
        <strain evidence="2">Uganda_cow_1</strain>
    </source>
</reference>
<dbReference type="STRING" id="46835.A0A504YJ80"/>
<keyword evidence="1" id="KW-0472">Membrane</keyword>
<name>A0A504YJ80_FASGI</name>
<sequence>MLTGLNRTASYQVIVYGVRGDGDRRQITRFSKAAYVNLATADHAGPYSLLRSLINNRLMYIILGGIAAVMFFVVLVCILLCLCRQRRGRRESSQRKKQSESLSPMLACGYACPTYSVAIFQS</sequence>
<dbReference type="Proteomes" id="UP000316759">
    <property type="component" value="Unassembled WGS sequence"/>
</dbReference>
<gene>
    <name evidence="2" type="ORF">FGIG_12458</name>
</gene>
<keyword evidence="1" id="KW-1133">Transmembrane helix</keyword>
<organism evidence="2 3">
    <name type="scientific">Fasciola gigantica</name>
    <name type="common">Giant liver fluke</name>
    <dbReference type="NCBI Taxonomy" id="46835"/>
    <lineage>
        <taxon>Eukaryota</taxon>
        <taxon>Metazoa</taxon>
        <taxon>Spiralia</taxon>
        <taxon>Lophotrochozoa</taxon>
        <taxon>Platyhelminthes</taxon>
        <taxon>Trematoda</taxon>
        <taxon>Digenea</taxon>
        <taxon>Plagiorchiida</taxon>
        <taxon>Echinostomata</taxon>
        <taxon>Echinostomatoidea</taxon>
        <taxon>Fasciolidae</taxon>
        <taxon>Fasciola</taxon>
    </lineage>
</organism>
<evidence type="ECO:0000256" key="1">
    <source>
        <dbReference type="SAM" id="Phobius"/>
    </source>
</evidence>
<dbReference type="Gene3D" id="1.20.5.900">
    <property type="entry name" value="transmembrane domain of human cd4"/>
    <property type="match status" value="1"/>
</dbReference>
<keyword evidence="3" id="KW-1185">Reference proteome</keyword>